<proteinExistence type="predicted"/>
<sequence length="517" mass="57974">MVLSNKEIQSLSEDIIRLYVAIEDDLLVNVAKRFELADEVTPETVGAWQVKKLEQLGALRKENLKALSKRSKLTLKQITRIITDAGFKALQFDEQIYNAAYSAGLLVSMPVPMKTSPALNQILKGAIDNTRKYFNLINTTALESAQDGFLEIINQVYLETSLGITDYNAAIKKGVRNLSDKGITGATYKSAAGRKTRNHIDTAIRRCIVTSTSQAAGQMQIQRAKEWGSNLVEATSHMGSRPDHAKWQGKIYSLVGETKEYPNLVKVTGYGTVTGLKGANCDHDFYPFFEGISEQTYKPYNLRENEKVYKQSQQQGKLERDVRKQKRRILTAEQIGDTDNKLKAQLKLKEKEAQLKAFTKKTGRTQRTNRQQVQDFGHSEAGKAVWAGRKVDFLKNDAIIKAQSNLPKRVYLPDEKLKHTIDVSIEKGKALLSNGLSGVVPMNSTLSDVYVMAGKNTSVPIRDLKRLYSTYGYSPQNWQKKSGKSKGANYEYVVHWYENNGFVPVDEMKLKGVGTAK</sequence>
<reference evidence="1 2" key="1">
    <citation type="submission" date="2019-10" db="EMBL/GenBank/DDBJ databases">
        <title>Alkalibaculum tamaniensis sp.nov., a new alkaliphilic acetogen, isolated on methoxylated aromatics from a mud volcano.</title>
        <authorList>
            <person name="Khomyakova M.A."/>
            <person name="Merkel A.Y."/>
            <person name="Bonch-Osmolovskaya E.A."/>
            <person name="Slobodkin A.I."/>
        </authorList>
    </citation>
    <scope>NUCLEOTIDE SEQUENCE [LARGE SCALE GENOMIC DNA]</scope>
    <source>
        <strain evidence="1 2">M08DMB</strain>
    </source>
</reference>
<dbReference type="EMBL" id="WHNX01000015">
    <property type="protein sequence ID" value="MPW26252.1"/>
    <property type="molecule type" value="Genomic_DNA"/>
</dbReference>
<dbReference type="InterPro" id="IPR009319">
    <property type="entry name" value="Phage_A118_VSP1"/>
</dbReference>
<dbReference type="Proteomes" id="UP000440004">
    <property type="component" value="Unassembled WGS sequence"/>
</dbReference>
<name>A0A6A7KA65_9FIRM</name>
<dbReference type="AlphaFoldDB" id="A0A6A7KA65"/>
<evidence type="ECO:0000313" key="2">
    <source>
        <dbReference type="Proteomes" id="UP000440004"/>
    </source>
</evidence>
<dbReference type="GO" id="GO:0005198">
    <property type="term" value="F:structural molecule activity"/>
    <property type="evidence" value="ECO:0007669"/>
    <property type="project" value="InterPro"/>
</dbReference>
<protein>
    <recommendedName>
        <fullName evidence="3">Minor capsid protein</fullName>
    </recommendedName>
</protein>
<organism evidence="1 2">
    <name type="scientific">Alkalibaculum sporogenes</name>
    <dbReference type="NCBI Taxonomy" id="2655001"/>
    <lineage>
        <taxon>Bacteria</taxon>
        <taxon>Bacillati</taxon>
        <taxon>Bacillota</taxon>
        <taxon>Clostridia</taxon>
        <taxon>Eubacteriales</taxon>
        <taxon>Eubacteriaceae</taxon>
        <taxon>Alkalibaculum</taxon>
    </lineage>
</organism>
<keyword evidence="2" id="KW-1185">Reference proteome</keyword>
<accession>A0A6A7KA65</accession>
<comment type="caution">
    <text evidence="1">The sequence shown here is derived from an EMBL/GenBank/DDBJ whole genome shotgun (WGS) entry which is preliminary data.</text>
</comment>
<evidence type="ECO:0000313" key="1">
    <source>
        <dbReference type="EMBL" id="MPW26252.1"/>
    </source>
</evidence>
<gene>
    <name evidence="1" type="ORF">GC105_10675</name>
</gene>
<evidence type="ECO:0008006" key="3">
    <source>
        <dbReference type="Google" id="ProtNLM"/>
    </source>
</evidence>
<dbReference type="Pfam" id="PF06152">
    <property type="entry name" value="Phage_min_cap2"/>
    <property type="match status" value="1"/>
</dbReference>